<dbReference type="Pfam" id="PF01326">
    <property type="entry name" value="PPDK_N"/>
    <property type="match status" value="1"/>
</dbReference>
<dbReference type="Proteomes" id="UP000282321">
    <property type="component" value="Unassembled WGS sequence"/>
</dbReference>
<proteinExistence type="predicted"/>
<dbReference type="PANTHER" id="PTHR43615:SF1">
    <property type="entry name" value="PPDK_N DOMAIN-CONTAINING PROTEIN"/>
    <property type="match status" value="1"/>
</dbReference>
<evidence type="ECO:0000259" key="1">
    <source>
        <dbReference type="Pfam" id="PF00391"/>
    </source>
</evidence>
<dbReference type="InterPro" id="IPR002192">
    <property type="entry name" value="PPDK_AMP/ATP-bd"/>
</dbReference>
<dbReference type="Gene3D" id="3.30.470.20">
    <property type="entry name" value="ATP-grasp fold, B domain"/>
    <property type="match status" value="1"/>
</dbReference>
<comment type="caution">
    <text evidence="3">The sequence shown here is derived from an EMBL/GenBank/DDBJ whole genome shotgun (WGS) entry which is preliminary data.</text>
</comment>
<reference evidence="3 4" key="1">
    <citation type="submission" date="2018-06" db="EMBL/GenBank/DDBJ databases">
        <title>Extensive metabolic versatility and redundancy in microbially diverse, dynamic hydrothermal sediments.</title>
        <authorList>
            <person name="Dombrowski N."/>
            <person name="Teske A."/>
            <person name="Baker B.J."/>
        </authorList>
    </citation>
    <scope>NUCLEOTIDE SEQUENCE [LARGE SCALE GENOMIC DNA]</scope>
    <source>
        <strain evidence="3">B35_G9</strain>
    </source>
</reference>
<accession>A0A660S5W4</accession>
<protein>
    <recommendedName>
        <fullName evidence="5">Phosphoenolpyruvate synthase</fullName>
    </recommendedName>
</protein>
<dbReference type="Pfam" id="PF00391">
    <property type="entry name" value="PEP-utilizers"/>
    <property type="match status" value="1"/>
</dbReference>
<gene>
    <name evidence="3" type="ORF">DRP44_06880</name>
</gene>
<dbReference type="InterPro" id="IPR008279">
    <property type="entry name" value="PEP-util_enz_mobile_dom"/>
</dbReference>
<dbReference type="EMBL" id="QNBC01000105">
    <property type="protein sequence ID" value="RKX65183.1"/>
    <property type="molecule type" value="Genomic_DNA"/>
</dbReference>
<dbReference type="SUPFAM" id="SSF56059">
    <property type="entry name" value="Glutathione synthetase ATP-binding domain-like"/>
    <property type="match status" value="1"/>
</dbReference>
<dbReference type="InterPro" id="IPR051549">
    <property type="entry name" value="PEP_Utilizing_Enz"/>
</dbReference>
<evidence type="ECO:0000313" key="4">
    <source>
        <dbReference type="Proteomes" id="UP000282321"/>
    </source>
</evidence>
<sequence>MIYRFDSIPHNLIKHIGGKASNLLRLSKSGFNVPDWYVIPASYFERYYEGSRMDNLKAQFNKGLKIDELSRSLKGVILHDGTLKENIERDIIRVIDEDIFPVSVRSSALNEDSEALSYAGQFSTFLNVTDKNSLSEYILQCLASQYDRRNMVYKRLNKQEKIFQGLAVIIQKMVSSQKSGIIFTADPTTGNKNKIVINGSYGQGEGVVSDSVKSDMYVYDKIENKFEYRIESKKEFVDLNEKGGLIKRSVAEDKIDQPVFTEVELKEIINTASKIEDIFGTPQDIEFAMDKEKIYILQARSITTKVTDERDELIWDNSNIVESFSGPTTPLTFSFANEAYSIIYRLMCLKLGVSKNTIDENKMIYTNMIGFINNRIYYSLNSWFTALSFLPAYKYNKEFMEKMMGVKSEFKGKLIKKENGTNRFFGKLSLLKLTGSIFISYITHGKNIRKFKKTYEHAVKEFTIDIDQCKDSREAIDLYIKLKNTLLSKWITPVINDTFAMVFYGLLGKFLEKISRNRNEKLQNNLLAGEDNIESVEVTVLLYGIAEKIKKNREALKLINNLSAVEFLERIKSDNRFIDIYKEFSCYINKFGSRCVHELKLEMPNLRDEPERIIPLIKNYVNRKDFDNESIFRKEKEIRRDAENSVSEELNKYHFPKSYILKIIFGYLLRNTRYFIRNRENMRFIRTNVFGMVKIIFRKIGKEFKSAGILEDEKDIFFLTVDEIISYVYGTSVTLSLKELVNLRKKEYEKNFLRELPERFRTGFIPYTDIPREKISNKGNLSGIGCSPGNVKGTVDIVESPYIEKARGEILVAEKTDPGWLPVFPLYKGIILERGSVLSHSAIVARELGIPVIVGVRGVTNNLKNGDLIEMNGSTGEIDVLTRRKGGS</sequence>
<evidence type="ECO:0008006" key="5">
    <source>
        <dbReference type="Google" id="ProtNLM"/>
    </source>
</evidence>
<feature type="domain" description="Pyruvate phosphate dikinase AMP/ATP-binding" evidence="2">
    <location>
        <begin position="14"/>
        <end position="309"/>
    </location>
</feature>
<organism evidence="3 4">
    <name type="scientific">candidate division TA06 bacterium</name>
    <dbReference type="NCBI Taxonomy" id="2250710"/>
    <lineage>
        <taxon>Bacteria</taxon>
        <taxon>Bacteria division TA06</taxon>
    </lineage>
</organism>
<dbReference type="SUPFAM" id="SSF52009">
    <property type="entry name" value="Phosphohistidine domain"/>
    <property type="match status" value="1"/>
</dbReference>
<dbReference type="InterPro" id="IPR013815">
    <property type="entry name" value="ATP_grasp_subdomain_1"/>
</dbReference>
<dbReference type="AlphaFoldDB" id="A0A660S5W4"/>
<dbReference type="GO" id="GO:0016301">
    <property type="term" value="F:kinase activity"/>
    <property type="evidence" value="ECO:0007669"/>
    <property type="project" value="InterPro"/>
</dbReference>
<feature type="domain" description="PEP-utilising enzyme mobile" evidence="1">
    <location>
        <begin position="807"/>
        <end position="876"/>
    </location>
</feature>
<evidence type="ECO:0000313" key="3">
    <source>
        <dbReference type="EMBL" id="RKX65183.1"/>
    </source>
</evidence>
<dbReference type="InterPro" id="IPR036637">
    <property type="entry name" value="Phosphohistidine_dom_sf"/>
</dbReference>
<dbReference type="Gene3D" id="3.30.1490.20">
    <property type="entry name" value="ATP-grasp fold, A domain"/>
    <property type="match status" value="1"/>
</dbReference>
<dbReference type="Gene3D" id="3.50.30.10">
    <property type="entry name" value="Phosphohistidine domain"/>
    <property type="match status" value="1"/>
</dbReference>
<evidence type="ECO:0000259" key="2">
    <source>
        <dbReference type="Pfam" id="PF01326"/>
    </source>
</evidence>
<dbReference type="PANTHER" id="PTHR43615">
    <property type="entry name" value="PHOSPHOENOLPYRUVATE SYNTHASE-RELATED"/>
    <property type="match status" value="1"/>
</dbReference>
<dbReference type="GO" id="GO:0005524">
    <property type="term" value="F:ATP binding"/>
    <property type="evidence" value="ECO:0007669"/>
    <property type="project" value="InterPro"/>
</dbReference>
<name>A0A660S5W4_UNCT6</name>